<feature type="region of interest" description="Disordered" evidence="1">
    <location>
        <begin position="77"/>
        <end position="103"/>
    </location>
</feature>
<protein>
    <submittedName>
        <fullName evidence="2">Uncharacterized protein</fullName>
    </submittedName>
</protein>
<name>A0A6C0JDP5_9ZZZZ</name>
<reference evidence="2" key="1">
    <citation type="journal article" date="2020" name="Nature">
        <title>Giant virus diversity and host interactions through global metagenomics.</title>
        <authorList>
            <person name="Schulz F."/>
            <person name="Roux S."/>
            <person name="Paez-Espino D."/>
            <person name="Jungbluth S."/>
            <person name="Walsh D.A."/>
            <person name="Denef V.J."/>
            <person name="McMahon K.D."/>
            <person name="Konstantinidis K.T."/>
            <person name="Eloe-Fadrosh E.A."/>
            <person name="Kyrpides N.C."/>
            <person name="Woyke T."/>
        </authorList>
    </citation>
    <scope>NUCLEOTIDE SEQUENCE</scope>
    <source>
        <strain evidence="2">GVMAG-M-3300027206-1</strain>
    </source>
</reference>
<dbReference type="EMBL" id="MN740383">
    <property type="protein sequence ID" value="QHU03523.1"/>
    <property type="molecule type" value="Genomic_DNA"/>
</dbReference>
<proteinExistence type="predicted"/>
<organism evidence="2">
    <name type="scientific">viral metagenome</name>
    <dbReference type="NCBI Taxonomy" id="1070528"/>
    <lineage>
        <taxon>unclassified sequences</taxon>
        <taxon>metagenomes</taxon>
        <taxon>organismal metagenomes</taxon>
    </lineage>
</organism>
<feature type="compositionally biased region" description="Pro residues" evidence="1">
    <location>
        <begin position="88"/>
        <end position="100"/>
    </location>
</feature>
<dbReference type="AlphaFoldDB" id="A0A6C0JDP5"/>
<evidence type="ECO:0000313" key="2">
    <source>
        <dbReference type="EMBL" id="QHU03523.1"/>
    </source>
</evidence>
<accession>A0A6C0JDP5</accession>
<sequence>MDYESLKKHAKKLGIRVTKDVQGKRVKLTRKELESKLKKATKKTKRGGMEKQAKSALKFIRICKTVLREAQPNQEIVSVPTRRVAMGRPPPPPPPPPPRPMVNNQRAKLLAELRANPKFRNLRTN</sequence>
<evidence type="ECO:0000256" key="1">
    <source>
        <dbReference type="SAM" id="MobiDB-lite"/>
    </source>
</evidence>